<feature type="domain" description="Terpene synthase N-terminal" evidence="8">
    <location>
        <begin position="73"/>
        <end position="133"/>
    </location>
</feature>
<dbReference type="InterPro" id="IPR001906">
    <property type="entry name" value="Terpene_synth_N"/>
</dbReference>
<keyword evidence="6" id="KW-0460">Magnesium</keyword>
<evidence type="ECO:0000313" key="9">
    <source>
        <dbReference type="EMBL" id="EPS57622.1"/>
    </source>
</evidence>
<evidence type="ECO:0000256" key="4">
    <source>
        <dbReference type="ARBA" id="ARBA00022528"/>
    </source>
</evidence>
<dbReference type="Proteomes" id="UP000015453">
    <property type="component" value="Unassembled WGS sequence"/>
</dbReference>
<dbReference type="GO" id="GO:0009686">
    <property type="term" value="P:gibberellin biosynthetic process"/>
    <property type="evidence" value="ECO:0007669"/>
    <property type="project" value="TreeGrafter"/>
</dbReference>
<dbReference type="Pfam" id="PF01397">
    <property type="entry name" value="Terpene_synth"/>
    <property type="match status" value="1"/>
</dbReference>
<dbReference type="OrthoDB" id="1877784at2759"/>
<dbReference type="InterPro" id="IPR050148">
    <property type="entry name" value="Terpene_synthase-like"/>
</dbReference>
<proteinExistence type="inferred from homology"/>
<keyword evidence="5" id="KW-0934">Plastid</keyword>
<dbReference type="EMBL" id="AUSU01010027">
    <property type="protein sequence ID" value="EPS57622.1"/>
    <property type="molecule type" value="Genomic_DNA"/>
</dbReference>
<evidence type="ECO:0000259" key="8">
    <source>
        <dbReference type="Pfam" id="PF01397"/>
    </source>
</evidence>
<gene>
    <name evidence="9" type="ORF">M569_17195</name>
</gene>
<keyword evidence="10" id="KW-1185">Reference proteome</keyword>
<organism evidence="9 10">
    <name type="scientific">Genlisea aurea</name>
    <dbReference type="NCBI Taxonomy" id="192259"/>
    <lineage>
        <taxon>Eukaryota</taxon>
        <taxon>Viridiplantae</taxon>
        <taxon>Streptophyta</taxon>
        <taxon>Embryophyta</taxon>
        <taxon>Tracheophyta</taxon>
        <taxon>Spermatophyta</taxon>
        <taxon>Magnoliopsida</taxon>
        <taxon>eudicotyledons</taxon>
        <taxon>Gunneridae</taxon>
        <taxon>Pentapetalae</taxon>
        <taxon>asterids</taxon>
        <taxon>lamiids</taxon>
        <taxon>Lamiales</taxon>
        <taxon>Lentibulariaceae</taxon>
        <taxon>Genlisea</taxon>
    </lineage>
</organism>
<evidence type="ECO:0000256" key="1">
    <source>
        <dbReference type="ARBA" id="ARBA00001946"/>
    </source>
</evidence>
<dbReference type="GO" id="GO:0009507">
    <property type="term" value="C:chloroplast"/>
    <property type="evidence" value="ECO:0007669"/>
    <property type="project" value="UniProtKB-SubCell"/>
</dbReference>
<comment type="cofactor">
    <cofactor evidence="1">
        <name>Mg(2+)</name>
        <dbReference type="ChEBI" id="CHEBI:18420"/>
    </cofactor>
</comment>
<dbReference type="GO" id="GO:0010333">
    <property type="term" value="F:terpene synthase activity"/>
    <property type="evidence" value="ECO:0007669"/>
    <property type="project" value="InterPro"/>
</dbReference>
<dbReference type="AlphaFoldDB" id="S8DE21"/>
<accession>S8DE21</accession>
<comment type="caution">
    <text evidence="9">The sequence shown here is derived from an EMBL/GenBank/DDBJ whole genome shotgun (WGS) entry which is preliminary data.</text>
</comment>
<keyword evidence="4" id="KW-0150">Chloroplast</keyword>
<reference evidence="9 10" key="1">
    <citation type="journal article" date="2013" name="BMC Genomics">
        <title>The miniature genome of a carnivorous plant Genlisea aurea contains a low number of genes and short non-coding sequences.</title>
        <authorList>
            <person name="Leushkin E.V."/>
            <person name="Sutormin R.A."/>
            <person name="Nabieva E.R."/>
            <person name="Penin A.A."/>
            <person name="Kondrashov A.S."/>
            <person name="Logacheva M.D."/>
        </authorList>
    </citation>
    <scope>NUCLEOTIDE SEQUENCE [LARGE SCALE GENOMIC DNA]</scope>
</reference>
<dbReference type="InterPro" id="IPR036965">
    <property type="entry name" value="Terpene_synth_N_sf"/>
</dbReference>
<evidence type="ECO:0000256" key="7">
    <source>
        <dbReference type="ARBA" id="ARBA00023239"/>
    </source>
</evidence>
<evidence type="ECO:0000256" key="2">
    <source>
        <dbReference type="ARBA" id="ARBA00004229"/>
    </source>
</evidence>
<protein>
    <recommendedName>
        <fullName evidence="8">Terpene synthase N-terminal domain-containing protein</fullName>
    </recommendedName>
</protein>
<name>S8DE21_9LAMI</name>
<dbReference type="PANTHER" id="PTHR31739:SF3">
    <property type="entry name" value="ENT-KAUR-16-ENE SYNTHASE, CHLOROPLASTIC"/>
    <property type="match status" value="1"/>
</dbReference>
<evidence type="ECO:0000256" key="6">
    <source>
        <dbReference type="ARBA" id="ARBA00022842"/>
    </source>
</evidence>
<sequence length="143" mass="16389">MGLAAAVATIQSHQDAHRETLGNAHSLVRVLKSWGPVEESVECLKRVDTFQRLRVDRYVQPEIDALHHQSGDERLGVDRYVQPEIDALLRDVYRSWQQKEEGIFGDPGCLAMAFRILRMKGYNVKPGKLTQYTCKWNLMNSYA</sequence>
<evidence type="ECO:0000256" key="3">
    <source>
        <dbReference type="ARBA" id="ARBA00006333"/>
    </source>
</evidence>
<dbReference type="GO" id="GO:0000287">
    <property type="term" value="F:magnesium ion binding"/>
    <property type="evidence" value="ECO:0007669"/>
    <property type="project" value="TreeGrafter"/>
</dbReference>
<dbReference type="Gene3D" id="1.50.10.130">
    <property type="entry name" value="Terpene synthase, N-terminal domain"/>
    <property type="match status" value="1"/>
</dbReference>
<comment type="subcellular location">
    <subcellularLocation>
        <location evidence="2">Plastid</location>
        <location evidence="2">Chloroplast</location>
    </subcellularLocation>
</comment>
<comment type="similarity">
    <text evidence="3">Belongs to the terpene synthase family.</text>
</comment>
<evidence type="ECO:0000313" key="10">
    <source>
        <dbReference type="Proteomes" id="UP000015453"/>
    </source>
</evidence>
<dbReference type="InterPro" id="IPR008930">
    <property type="entry name" value="Terpenoid_cyclase/PrenylTrfase"/>
</dbReference>
<evidence type="ECO:0000256" key="5">
    <source>
        <dbReference type="ARBA" id="ARBA00022640"/>
    </source>
</evidence>
<dbReference type="PANTHER" id="PTHR31739">
    <property type="entry name" value="ENT-COPALYL DIPHOSPHATE SYNTHASE, CHLOROPLASTIC"/>
    <property type="match status" value="1"/>
</dbReference>
<keyword evidence="7" id="KW-0456">Lyase</keyword>
<dbReference type="SUPFAM" id="SSF48239">
    <property type="entry name" value="Terpenoid cyclases/Protein prenyltransferases"/>
    <property type="match status" value="1"/>
</dbReference>